<dbReference type="Pfam" id="PF00296">
    <property type="entry name" value="Bac_luciferase"/>
    <property type="match status" value="1"/>
</dbReference>
<feature type="binding site" evidence="6">
    <location>
        <position position="233"/>
    </location>
    <ligand>
        <name>FMN</name>
        <dbReference type="ChEBI" id="CHEBI:58210"/>
    </ligand>
</feature>
<dbReference type="InterPro" id="IPR011251">
    <property type="entry name" value="Luciferase-like_dom"/>
</dbReference>
<feature type="domain" description="Luciferase-like" evidence="7">
    <location>
        <begin position="32"/>
        <end position="358"/>
    </location>
</feature>
<feature type="binding site" evidence="6">
    <location>
        <position position="162"/>
    </location>
    <ligand>
        <name>FMN</name>
        <dbReference type="ChEBI" id="CHEBI:58210"/>
    </ligand>
</feature>
<sequence>MSNASSRQMHLAAYVMAGPVSGHHGGWRYPSAQHDILSVRFYQEIGRLLEAGRFDMLFLPDIQALPRRLGDSLDSQLRHGALGALRLDPIVVLSALAGSTRHLGLAATISTSYFTPFHVARALASLDHLSAGRVAWNIVTSFQDAEARNFGLEEQLSREDRYDRADEFVEVACKLWNSWRDGALTLDRETPQFADPAQVSPISHRGKWFNVEGPLNVSRPPQGRPVFIQAGASSRGRDFAAKWADVIFVTHSSQDSAQTFYHDIKARAAHHGRNPDDVKILLGMVPVIGETEAIARDKQALLDDLCDPEAGLSTLSYQLDIDLSPFPQDGVLPDLEVGGVQGHYKEVAELTRKQGLSLREIGKRYGIGPLRDFNGTGDAVAEVMHQWFDARACDGFMVQMPYLPGGVEDFVRLVIPELQSRGVFRREYAGDTLRDHLGIARPSH</sequence>
<keyword evidence="2 6" id="KW-0288">FMN</keyword>
<feature type="binding site" evidence="6">
    <location>
        <position position="61"/>
    </location>
    <ligand>
        <name>FMN</name>
        <dbReference type="ChEBI" id="CHEBI:58210"/>
    </ligand>
</feature>
<comment type="similarity">
    <text evidence="5">Belongs to the NtaA/SnaA/DszA monooxygenase family.</text>
</comment>
<evidence type="ECO:0000256" key="2">
    <source>
        <dbReference type="ARBA" id="ARBA00022643"/>
    </source>
</evidence>
<dbReference type="SUPFAM" id="SSF51679">
    <property type="entry name" value="Bacterial luciferase-like"/>
    <property type="match status" value="1"/>
</dbReference>
<evidence type="ECO:0000256" key="1">
    <source>
        <dbReference type="ARBA" id="ARBA00022630"/>
    </source>
</evidence>
<reference evidence="8 9" key="1">
    <citation type="submission" date="2019-08" db="EMBL/GenBank/DDBJ databases">
        <authorList>
            <person name="Peeters C."/>
        </authorList>
    </citation>
    <scope>NUCLEOTIDE SEQUENCE [LARGE SCALE GENOMIC DNA]</scope>
    <source>
        <strain evidence="8 9">LMG 31117</strain>
    </source>
</reference>
<dbReference type="RefSeq" id="WP_217429690.1">
    <property type="nucleotide sequence ID" value="NZ_CABPSP010000014.1"/>
</dbReference>
<accession>A0A5E5AJP0</accession>
<evidence type="ECO:0000256" key="5">
    <source>
        <dbReference type="ARBA" id="ARBA00033748"/>
    </source>
</evidence>
<dbReference type="PIRSF" id="PIRSF000337">
    <property type="entry name" value="NTA_MOA"/>
    <property type="match status" value="1"/>
</dbReference>
<dbReference type="GO" id="GO:0016705">
    <property type="term" value="F:oxidoreductase activity, acting on paired donors, with incorporation or reduction of molecular oxygen"/>
    <property type="evidence" value="ECO:0007669"/>
    <property type="project" value="InterPro"/>
</dbReference>
<dbReference type="AlphaFoldDB" id="A0A5E5AJP0"/>
<feature type="binding site" evidence="6">
    <location>
        <position position="108"/>
    </location>
    <ligand>
        <name>FMN</name>
        <dbReference type="ChEBI" id="CHEBI:58210"/>
    </ligand>
</feature>
<dbReference type="Gene3D" id="3.20.20.30">
    <property type="entry name" value="Luciferase-like domain"/>
    <property type="match status" value="1"/>
</dbReference>
<keyword evidence="3" id="KW-0560">Oxidoreductase</keyword>
<evidence type="ECO:0000256" key="4">
    <source>
        <dbReference type="ARBA" id="ARBA00023033"/>
    </source>
</evidence>
<gene>
    <name evidence="8" type="ORF">PAN31117_04344</name>
</gene>
<organism evidence="8 9">
    <name type="scientific">Pandoraea anapnoica</name>
    <dbReference type="NCBI Taxonomy" id="2508301"/>
    <lineage>
        <taxon>Bacteria</taxon>
        <taxon>Pseudomonadati</taxon>
        <taxon>Pseudomonadota</taxon>
        <taxon>Betaproteobacteria</taxon>
        <taxon>Burkholderiales</taxon>
        <taxon>Burkholderiaceae</taxon>
        <taxon>Pandoraea</taxon>
    </lineage>
</organism>
<keyword evidence="1 6" id="KW-0285">Flavoprotein</keyword>
<name>A0A5E5AJP0_9BURK</name>
<keyword evidence="9" id="KW-1185">Reference proteome</keyword>
<protein>
    <submittedName>
        <fullName evidence="8">Nitrilotriacetate monooxygenase</fullName>
    </submittedName>
</protein>
<evidence type="ECO:0000313" key="8">
    <source>
        <dbReference type="EMBL" id="VVE72290.1"/>
    </source>
</evidence>
<dbReference type="PANTHER" id="PTHR30011:SF16">
    <property type="entry name" value="C2H2 FINGER DOMAIN TRANSCRIPTION FACTOR (EUROFUNG)-RELATED"/>
    <property type="match status" value="1"/>
</dbReference>
<dbReference type="InterPro" id="IPR036661">
    <property type="entry name" value="Luciferase-like_sf"/>
</dbReference>
<evidence type="ECO:0000313" key="9">
    <source>
        <dbReference type="Proteomes" id="UP000383122"/>
    </source>
</evidence>
<evidence type="ECO:0000256" key="3">
    <source>
        <dbReference type="ARBA" id="ARBA00023002"/>
    </source>
</evidence>
<evidence type="ECO:0000256" key="6">
    <source>
        <dbReference type="PIRSR" id="PIRSR000337-1"/>
    </source>
</evidence>
<dbReference type="GO" id="GO:0004497">
    <property type="term" value="F:monooxygenase activity"/>
    <property type="evidence" value="ECO:0007669"/>
    <property type="project" value="UniProtKB-KW"/>
</dbReference>
<dbReference type="CDD" id="cd01095">
    <property type="entry name" value="Nitrilotriacetate_monoxgenase"/>
    <property type="match status" value="1"/>
</dbReference>
<dbReference type="PANTHER" id="PTHR30011">
    <property type="entry name" value="ALKANESULFONATE MONOOXYGENASE-RELATED"/>
    <property type="match status" value="1"/>
</dbReference>
<keyword evidence="4 8" id="KW-0503">Monooxygenase</keyword>
<dbReference type="InterPro" id="IPR051260">
    <property type="entry name" value="Diverse_substr_monoxygenases"/>
</dbReference>
<dbReference type="InterPro" id="IPR016215">
    <property type="entry name" value="NTA_MOA"/>
</dbReference>
<dbReference type="Proteomes" id="UP000383122">
    <property type="component" value="Unassembled WGS sequence"/>
</dbReference>
<evidence type="ECO:0000259" key="7">
    <source>
        <dbReference type="Pfam" id="PF00296"/>
    </source>
</evidence>
<dbReference type="EMBL" id="CABPSP010000014">
    <property type="protein sequence ID" value="VVE72290.1"/>
    <property type="molecule type" value="Genomic_DNA"/>
</dbReference>
<proteinExistence type="inferred from homology"/>
<dbReference type="NCBIfam" id="TIGR03860">
    <property type="entry name" value="FMN_nitrolo"/>
    <property type="match status" value="1"/>
</dbReference>